<reference evidence="3 4" key="1">
    <citation type="journal article" date="2021" name="Int. J. Syst. Evol. Microbiol.">
        <title>Amazonocrinis nigriterrae gen. nov., sp. nov., Atlanticothrix silvestris gen. nov., sp. nov. and Dendronalium phyllosphericum gen. nov., sp. nov., nostocacean cyanobacteria from Brazilian environments.</title>
        <authorList>
            <person name="Alvarenga D.O."/>
            <person name="Andreote A.P.D."/>
            <person name="Branco L.H.Z."/>
            <person name="Delbaje E."/>
            <person name="Cruz R.B."/>
            <person name="Varani A.M."/>
            <person name="Fiore M.F."/>
        </authorList>
    </citation>
    <scope>NUCLEOTIDE SEQUENCE [LARGE SCALE GENOMIC DNA]</scope>
    <source>
        <strain evidence="3 4">CENA357</strain>
    </source>
</reference>
<sequence length="399" mass="45947">MQQKILILTAIPHGLRLDTEIREIQEAIIRSVKRNLFSTKIRTAVRPQDIRRAIAEERPKIVHFCGHGMEDGSLILEDDGGDNKLVSPEGLAALFESHKDYVKCVLLNACYSAKPAEAISQHIEYTVGMNQPIGDKAAIVFAQGFYDGLGYELSNNQDTFESAFKEGLIAIKLEDFSQANIPVLKQNKFIRKNINNTKQNPSQFKQLENKVYPLKLKPVSLINNVKSTDNNIDYTNLENFLHQGAWRDADEETLTIMLEANEWGRFSKSMNECYIDSSYVNKIPLEIIQNIDAMWLKYSDEKFGFSIQKQIWKSVGRKYDKFGLQVRWCKRSLLDFGQPKWLLYENLNFDYVDAVTGHLPARWNYKPDTILHAYMMRNYLDSNVSKFNEKVGINVLSRI</sequence>
<dbReference type="Gene3D" id="1.10.10.1770">
    <property type="entry name" value="Gun4-like"/>
    <property type="match status" value="1"/>
</dbReference>
<dbReference type="Gene3D" id="1.25.40.620">
    <property type="match status" value="1"/>
</dbReference>
<dbReference type="RefSeq" id="WP_214440746.1">
    <property type="nucleotide sequence ID" value="NZ_JAECZB010000075.1"/>
</dbReference>
<dbReference type="CDD" id="cd16383">
    <property type="entry name" value="GUN4"/>
    <property type="match status" value="1"/>
</dbReference>
<dbReference type="AlphaFoldDB" id="A0A8J7HK85"/>
<comment type="caution">
    <text evidence="3">The sequence shown here is derived from an EMBL/GenBank/DDBJ whole genome shotgun (WGS) entry which is preliminary data.</text>
</comment>
<feature type="domain" description="GUN4-like" evidence="1">
    <location>
        <begin position="229"/>
        <end position="375"/>
    </location>
</feature>
<protein>
    <submittedName>
        <fullName evidence="3">GUN4 domain-containing protein</fullName>
    </submittedName>
</protein>
<evidence type="ECO:0000313" key="3">
    <source>
        <dbReference type="EMBL" id="MBH8554509.1"/>
    </source>
</evidence>
<evidence type="ECO:0000313" key="4">
    <source>
        <dbReference type="Proteomes" id="UP000599391"/>
    </source>
</evidence>
<gene>
    <name evidence="3" type="ORF">I8751_19505</name>
</gene>
<dbReference type="InterPro" id="IPR024983">
    <property type="entry name" value="CHAT_dom"/>
</dbReference>
<organism evidence="3 4">
    <name type="scientific">Atlanticothrix silvestris CENA357</name>
    <dbReference type="NCBI Taxonomy" id="1725252"/>
    <lineage>
        <taxon>Bacteria</taxon>
        <taxon>Bacillati</taxon>
        <taxon>Cyanobacteriota</taxon>
        <taxon>Cyanophyceae</taxon>
        <taxon>Nostocales</taxon>
        <taxon>Nodulariaceae</taxon>
        <taxon>Atlanticothrix</taxon>
        <taxon>Atlanticothrix silvestris</taxon>
    </lineage>
</organism>
<dbReference type="PANTHER" id="PTHR34800">
    <property type="entry name" value="TETRAPYRROLE-BINDING PROTEIN, CHLOROPLASTIC"/>
    <property type="match status" value="1"/>
</dbReference>
<dbReference type="PANTHER" id="PTHR34800:SF1">
    <property type="entry name" value="TETRAPYRROLE-BINDING PROTEIN, CHLOROPLASTIC"/>
    <property type="match status" value="1"/>
</dbReference>
<dbReference type="Proteomes" id="UP000599391">
    <property type="component" value="Unassembled WGS sequence"/>
</dbReference>
<evidence type="ECO:0000259" key="1">
    <source>
        <dbReference type="Pfam" id="PF05419"/>
    </source>
</evidence>
<feature type="domain" description="CHAT" evidence="2">
    <location>
        <begin position="19"/>
        <end position="149"/>
    </location>
</feature>
<dbReference type="SUPFAM" id="SSF140869">
    <property type="entry name" value="GUN4-like"/>
    <property type="match status" value="1"/>
</dbReference>
<dbReference type="EMBL" id="JAECZB010000075">
    <property type="protein sequence ID" value="MBH8554509.1"/>
    <property type="molecule type" value="Genomic_DNA"/>
</dbReference>
<accession>A0A8J7HK85</accession>
<evidence type="ECO:0000259" key="2">
    <source>
        <dbReference type="Pfam" id="PF12770"/>
    </source>
</evidence>
<name>A0A8J7HK85_9CYAN</name>
<dbReference type="Pfam" id="PF12770">
    <property type="entry name" value="CHAT"/>
    <property type="match status" value="1"/>
</dbReference>
<dbReference type="InterPro" id="IPR008629">
    <property type="entry name" value="GUN4-like"/>
</dbReference>
<dbReference type="InterPro" id="IPR037215">
    <property type="entry name" value="GUN4-like_sf"/>
</dbReference>
<dbReference type="GO" id="GO:0046906">
    <property type="term" value="F:tetrapyrrole binding"/>
    <property type="evidence" value="ECO:0007669"/>
    <property type="project" value="TreeGrafter"/>
</dbReference>
<proteinExistence type="predicted"/>
<dbReference type="Pfam" id="PF05419">
    <property type="entry name" value="GUN4"/>
    <property type="match status" value="1"/>
</dbReference>
<keyword evidence="4" id="KW-1185">Reference proteome</keyword>